<evidence type="ECO:0000313" key="1">
    <source>
        <dbReference type="EMBL" id="VEI74849.1"/>
    </source>
</evidence>
<dbReference type="Gene3D" id="3.40.960.10">
    <property type="entry name" value="VSR Endonuclease"/>
    <property type="match status" value="1"/>
</dbReference>
<reference evidence="1 2" key="1">
    <citation type="submission" date="2018-12" db="EMBL/GenBank/DDBJ databases">
        <authorList>
            <consortium name="Pathogen Informatics"/>
        </authorList>
    </citation>
    <scope>NUCLEOTIDE SEQUENCE [LARGE SCALE GENOMIC DNA]</scope>
    <source>
        <strain evidence="1 2">NCTC13193</strain>
    </source>
</reference>
<dbReference type="EMBL" id="LR134492">
    <property type="protein sequence ID" value="VEI74849.1"/>
    <property type="molecule type" value="Genomic_DNA"/>
</dbReference>
<evidence type="ECO:0000313" key="2">
    <source>
        <dbReference type="Proteomes" id="UP000270487"/>
    </source>
</evidence>
<evidence type="ECO:0008006" key="3">
    <source>
        <dbReference type="Google" id="ProtNLM"/>
    </source>
</evidence>
<accession>A0A448T4D5</accession>
<dbReference type="Proteomes" id="UP000270487">
    <property type="component" value="Chromosome"/>
</dbReference>
<protein>
    <recommendedName>
        <fullName evidence="3">DUF559 domain-containing protein</fullName>
    </recommendedName>
</protein>
<dbReference type="AlphaFoldDB" id="A0A448T4D5"/>
<proteinExistence type="predicted"/>
<name>A0A448T4D5_SERFO</name>
<organism evidence="1 2">
    <name type="scientific">Serratia fonticola</name>
    <dbReference type="NCBI Taxonomy" id="47917"/>
    <lineage>
        <taxon>Bacteria</taxon>
        <taxon>Pseudomonadati</taxon>
        <taxon>Pseudomonadota</taxon>
        <taxon>Gammaproteobacteria</taxon>
        <taxon>Enterobacterales</taxon>
        <taxon>Yersiniaceae</taxon>
        <taxon>Serratia</taxon>
    </lineage>
</organism>
<sequence length="298" mass="34850">MTRVQPNLALAFRDGKISIRWLYDCVPGSTHRPQQWFDRLLRQAQRAPDEVKTLCRSEFFDGMRAFDGKLTPAEALTLLTFNANHAKYRKLINEIEGVTGVKLPIEPHKSKFEAAFGLRLEELLQDLYSSSGYELREQKKIGPYYVDFYVEIYADGMPKYVIEFDEEAHDKKKHYLIHDPIRNRWFRDNRPDITFIRVRHVESEIWLDAVSRTGALISIEKFYAHCIVSAAQCPTAQKLRITSQSAQAAYDIERNQYAFLLTDPKHRLNELRKILNRLKVPHDGERVINLSKATLRRR</sequence>
<gene>
    <name evidence="1" type="ORF">NCTC13193_04760</name>
</gene>